<proteinExistence type="inferred from homology"/>
<name>A0AAW5QXX1_9HYPH</name>
<dbReference type="PANTHER" id="PTHR35011:SF2">
    <property type="entry name" value="2,3-DIKETO-L-GULONATE TRAP TRANSPORTER SMALL PERMEASE PROTEIN YIAM"/>
    <property type="match status" value="1"/>
</dbReference>
<evidence type="ECO:0000256" key="6">
    <source>
        <dbReference type="ARBA" id="ARBA00022989"/>
    </source>
</evidence>
<organism evidence="11 12">
    <name type="scientific">Microbaculum marinisediminis</name>
    <dbReference type="NCBI Taxonomy" id="2931392"/>
    <lineage>
        <taxon>Bacteria</taxon>
        <taxon>Pseudomonadati</taxon>
        <taxon>Pseudomonadota</taxon>
        <taxon>Alphaproteobacteria</taxon>
        <taxon>Hyphomicrobiales</taxon>
        <taxon>Tepidamorphaceae</taxon>
        <taxon>Microbaculum</taxon>
    </lineage>
</organism>
<evidence type="ECO:0000256" key="1">
    <source>
        <dbReference type="ARBA" id="ARBA00004429"/>
    </source>
</evidence>
<dbReference type="AlphaFoldDB" id="A0AAW5QXX1"/>
<evidence type="ECO:0000256" key="5">
    <source>
        <dbReference type="ARBA" id="ARBA00022692"/>
    </source>
</evidence>
<feature type="domain" description="Tripartite ATP-independent periplasmic transporters DctQ component" evidence="10">
    <location>
        <begin position="19"/>
        <end position="148"/>
    </location>
</feature>
<dbReference type="PANTHER" id="PTHR35011">
    <property type="entry name" value="2,3-DIKETO-L-GULONATE TRAP TRANSPORTER SMALL PERMEASE PROTEIN YIAM"/>
    <property type="match status" value="1"/>
</dbReference>
<keyword evidence="12" id="KW-1185">Reference proteome</keyword>
<feature type="transmembrane region" description="Helical" evidence="9">
    <location>
        <begin position="7"/>
        <end position="28"/>
    </location>
</feature>
<dbReference type="InterPro" id="IPR055348">
    <property type="entry name" value="DctQ"/>
</dbReference>
<evidence type="ECO:0000256" key="2">
    <source>
        <dbReference type="ARBA" id="ARBA00022448"/>
    </source>
</evidence>
<gene>
    <name evidence="11" type="ORF">MUB46_08195</name>
</gene>
<sequence>MSYVVKILKPVIVFLFLTMTLITFAATLARLFPSLPSFYWAGEATRYLNFWITCLGIGVALHMGTHFSLTIVVDMLPAPLRRAAAIISHVGVLVLAAVLIQFGIQMMTWNFDQLSAAMEIPMSYVYAGIPVCGALVFAQTAVSLVRIVLGKDEGPAAEGMAP</sequence>
<evidence type="ECO:0000256" key="7">
    <source>
        <dbReference type="ARBA" id="ARBA00023136"/>
    </source>
</evidence>
<evidence type="ECO:0000256" key="9">
    <source>
        <dbReference type="RuleBase" id="RU369079"/>
    </source>
</evidence>
<evidence type="ECO:0000256" key="4">
    <source>
        <dbReference type="ARBA" id="ARBA00022519"/>
    </source>
</evidence>
<evidence type="ECO:0000313" key="11">
    <source>
        <dbReference type="EMBL" id="MCT8971830.1"/>
    </source>
</evidence>
<dbReference type="GO" id="GO:0022857">
    <property type="term" value="F:transmembrane transporter activity"/>
    <property type="evidence" value="ECO:0007669"/>
    <property type="project" value="UniProtKB-UniRule"/>
</dbReference>
<protein>
    <recommendedName>
        <fullName evidence="9">TRAP transporter small permease protein</fullName>
    </recommendedName>
</protein>
<evidence type="ECO:0000256" key="8">
    <source>
        <dbReference type="ARBA" id="ARBA00038436"/>
    </source>
</evidence>
<keyword evidence="4 9" id="KW-0997">Cell inner membrane</keyword>
<dbReference type="Pfam" id="PF04290">
    <property type="entry name" value="DctQ"/>
    <property type="match status" value="1"/>
</dbReference>
<evidence type="ECO:0000313" key="12">
    <source>
        <dbReference type="Proteomes" id="UP001320898"/>
    </source>
</evidence>
<keyword evidence="6 9" id="KW-1133">Transmembrane helix</keyword>
<keyword evidence="2 9" id="KW-0813">Transport</keyword>
<keyword evidence="3" id="KW-1003">Cell membrane</keyword>
<comment type="similarity">
    <text evidence="8 9">Belongs to the TRAP transporter small permease family.</text>
</comment>
<feature type="transmembrane region" description="Helical" evidence="9">
    <location>
        <begin position="84"/>
        <end position="104"/>
    </location>
</feature>
<comment type="caution">
    <text evidence="11">The sequence shown here is derived from an EMBL/GenBank/DDBJ whole genome shotgun (WGS) entry which is preliminary data.</text>
</comment>
<comment type="subunit">
    <text evidence="9">The complex comprises the extracytoplasmic solute receptor protein and the two transmembrane proteins.</text>
</comment>
<dbReference type="GO" id="GO:0005886">
    <property type="term" value="C:plasma membrane"/>
    <property type="evidence" value="ECO:0007669"/>
    <property type="project" value="UniProtKB-SubCell"/>
</dbReference>
<reference evidence="11 12" key="1">
    <citation type="submission" date="2022-04" db="EMBL/GenBank/DDBJ databases">
        <authorList>
            <person name="Ye Y.-Q."/>
            <person name="Du Z.-J."/>
        </authorList>
    </citation>
    <scope>NUCLEOTIDE SEQUENCE [LARGE SCALE GENOMIC DNA]</scope>
    <source>
        <strain evidence="11 12">A6E488</strain>
    </source>
</reference>
<dbReference type="RefSeq" id="WP_261615399.1">
    <property type="nucleotide sequence ID" value="NZ_JALIDZ010000003.1"/>
</dbReference>
<accession>A0AAW5QXX1</accession>
<comment type="subcellular location">
    <subcellularLocation>
        <location evidence="1 9">Cell inner membrane</location>
        <topology evidence="1 9">Multi-pass membrane protein</topology>
    </subcellularLocation>
</comment>
<keyword evidence="7 9" id="KW-0472">Membrane</keyword>
<dbReference type="GO" id="GO:0015740">
    <property type="term" value="P:C4-dicarboxylate transport"/>
    <property type="evidence" value="ECO:0007669"/>
    <property type="project" value="TreeGrafter"/>
</dbReference>
<evidence type="ECO:0000259" key="10">
    <source>
        <dbReference type="Pfam" id="PF04290"/>
    </source>
</evidence>
<keyword evidence="5 9" id="KW-0812">Transmembrane</keyword>
<dbReference type="EMBL" id="JALIDZ010000003">
    <property type="protein sequence ID" value="MCT8971830.1"/>
    <property type="molecule type" value="Genomic_DNA"/>
</dbReference>
<dbReference type="InterPro" id="IPR007387">
    <property type="entry name" value="TRAP_DctQ"/>
</dbReference>
<feature type="transmembrane region" description="Helical" evidence="9">
    <location>
        <begin position="124"/>
        <end position="149"/>
    </location>
</feature>
<dbReference type="Proteomes" id="UP001320898">
    <property type="component" value="Unassembled WGS sequence"/>
</dbReference>
<feature type="transmembrane region" description="Helical" evidence="9">
    <location>
        <begin position="48"/>
        <end position="72"/>
    </location>
</feature>
<comment type="function">
    <text evidence="9">Part of the tripartite ATP-independent periplasmic (TRAP) transport system.</text>
</comment>
<evidence type="ECO:0000256" key="3">
    <source>
        <dbReference type="ARBA" id="ARBA00022475"/>
    </source>
</evidence>